<accession>A0A8H3KZK0</accession>
<proteinExistence type="predicted"/>
<protein>
    <submittedName>
        <fullName evidence="1">Uncharacterized protein</fullName>
    </submittedName>
</protein>
<dbReference type="EMBL" id="BLAL01000041">
    <property type="protein sequence ID" value="GES78968.1"/>
    <property type="molecule type" value="Genomic_DNA"/>
</dbReference>
<evidence type="ECO:0000313" key="2">
    <source>
        <dbReference type="Proteomes" id="UP000615446"/>
    </source>
</evidence>
<dbReference type="Proteomes" id="UP000615446">
    <property type="component" value="Unassembled WGS sequence"/>
</dbReference>
<comment type="caution">
    <text evidence="1">The sequence shown here is derived from an EMBL/GenBank/DDBJ whole genome shotgun (WGS) entry which is preliminary data.</text>
</comment>
<dbReference type="AlphaFoldDB" id="A0A8H3KZK0"/>
<organism evidence="1 2">
    <name type="scientific">Rhizophagus clarus</name>
    <dbReference type="NCBI Taxonomy" id="94130"/>
    <lineage>
        <taxon>Eukaryota</taxon>
        <taxon>Fungi</taxon>
        <taxon>Fungi incertae sedis</taxon>
        <taxon>Mucoromycota</taxon>
        <taxon>Glomeromycotina</taxon>
        <taxon>Glomeromycetes</taxon>
        <taxon>Glomerales</taxon>
        <taxon>Glomeraceae</taxon>
        <taxon>Rhizophagus</taxon>
    </lineage>
</organism>
<sequence>MTYWRSMFNYDDPIYWQNFKDFNAKFWALRLSLFCLLGYKKIKLRELLKDAKFFRDFSEEAEIILFEDIKLCKLRYRYSATEANENKNMNKMEESFCCYTKLDCLKNEDIKNEKYMNFVFLNALGAPWDVFSFLNYESSETGIFCVTQQIKYTNVGTLETRTIDQDSFNDEYEKVSKTIKDIPVDDWFLLFLTIAESKESLNIKCKNNSTLVSRKQFQDFYRFTYASQAQFASANEKIFINSAPSETLKILGFTNHQCHDISLKQLKRPFSSLDDVKAELDLSENQFKKLNPEQSEGLYNTMQVIKESSRSSSSFLSCILRQFLMRWSLLKVNPLKQRSLSERTQDIAIKERPAANSLFLRSTLAFVKVSMIGITLTSSELEMVGPSYFSKLINTAMRREGGSCSSNRISSIVLIELLTNPACVHMFAVSMTHAPLASNNYALRPFATSELAFLASRPLVCMARILVIGWFNDLSMFKLTILTSSYFVRIYIALENRFCSASLRLCSNHLVRMI</sequence>
<reference evidence="1" key="1">
    <citation type="submission" date="2019-10" db="EMBL/GenBank/DDBJ databases">
        <title>Conservation and host-specific expression of non-tandemly repeated heterogenous ribosome RNA gene in arbuscular mycorrhizal fungi.</title>
        <authorList>
            <person name="Maeda T."/>
            <person name="Kobayashi Y."/>
            <person name="Nakagawa T."/>
            <person name="Ezawa T."/>
            <person name="Yamaguchi K."/>
            <person name="Bino T."/>
            <person name="Nishimoto Y."/>
            <person name="Shigenobu S."/>
            <person name="Kawaguchi M."/>
        </authorList>
    </citation>
    <scope>NUCLEOTIDE SEQUENCE</scope>
    <source>
        <strain evidence="1">HR1</strain>
    </source>
</reference>
<name>A0A8H3KZK0_9GLOM</name>
<gene>
    <name evidence="1" type="ORF">RCL2_000628400</name>
</gene>
<dbReference type="OrthoDB" id="2429079at2759"/>
<evidence type="ECO:0000313" key="1">
    <source>
        <dbReference type="EMBL" id="GES78968.1"/>
    </source>
</evidence>